<evidence type="ECO:0000313" key="2">
    <source>
        <dbReference type="Proteomes" id="UP000284842"/>
    </source>
</evidence>
<sequence length="373" mass="42488">APVIRNKAPIWKTNHINVNIIHPPPEHEIGTTRSTFDVDEFPLSRIPHLLLGNLNAKRAADILVFFPRAMHQDPTTGYWANTVPKDVQDLFWDHVLNPALIQTTKPTRMPYTHSDRQHLRFKQGRGRSHLPGNHVVPGSQLTEMFQVMNNILNNDHVGLAAFRSFFIVVQIKGCKHDTHEESEDISEALRLAIANLESAFPALDWSYMKDRSNGEVYYDAGLTIQPVLEPDEQPLVGLWRLDSLEATYGAAGFLSGDLHTINTFSLYGGMQAEAPKERAKRTHLAFQSTYNLAYEAVRQKDNSRDLFKESSVYERDVRFQQEVSSVCNVMKEVRDRSYGVRWESRVGVLALDVLIESLHDRVTLILLHHIALH</sequence>
<name>A0A409XAG2_9AGAR</name>
<gene>
    <name evidence="1" type="ORF">CVT24_007173</name>
</gene>
<accession>A0A409XAG2</accession>
<dbReference type="STRING" id="181874.A0A409XAG2"/>
<proteinExistence type="predicted"/>
<dbReference type="InParanoid" id="A0A409XAG2"/>
<dbReference type="Proteomes" id="UP000284842">
    <property type="component" value="Unassembled WGS sequence"/>
</dbReference>
<dbReference type="AlphaFoldDB" id="A0A409XAG2"/>
<comment type="caution">
    <text evidence="1">The sequence shown here is derived from an EMBL/GenBank/DDBJ whole genome shotgun (WGS) entry which is preliminary data.</text>
</comment>
<dbReference type="OrthoDB" id="3057432at2759"/>
<feature type="non-terminal residue" evidence="1">
    <location>
        <position position="1"/>
    </location>
</feature>
<protein>
    <submittedName>
        <fullName evidence="1">Uncharacterized protein</fullName>
    </submittedName>
</protein>
<dbReference type="EMBL" id="NHTK01004217">
    <property type="protein sequence ID" value="PPQ87667.1"/>
    <property type="molecule type" value="Genomic_DNA"/>
</dbReference>
<evidence type="ECO:0000313" key="1">
    <source>
        <dbReference type="EMBL" id="PPQ87667.1"/>
    </source>
</evidence>
<keyword evidence="2" id="KW-1185">Reference proteome</keyword>
<reference evidence="1 2" key="1">
    <citation type="journal article" date="2018" name="Evol. Lett.">
        <title>Horizontal gene cluster transfer increased hallucinogenic mushroom diversity.</title>
        <authorList>
            <person name="Reynolds H.T."/>
            <person name="Vijayakumar V."/>
            <person name="Gluck-Thaler E."/>
            <person name="Korotkin H.B."/>
            <person name="Matheny P.B."/>
            <person name="Slot J.C."/>
        </authorList>
    </citation>
    <scope>NUCLEOTIDE SEQUENCE [LARGE SCALE GENOMIC DNA]</scope>
    <source>
        <strain evidence="1 2">2629</strain>
    </source>
</reference>
<organism evidence="1 2">
    <name type="scientific">Panaeolus cyanescens</name>
    <dbReference type="NCBI Taxonomy" id="181874"/>
    <lineage>
        <taxon>Eukaryota</taxon>
        <taxon>Fungi</taxon>
        <taxon>Dikarya</taxon>
        <taxon>Basidiomycota</taxon>
        <taxon>Agaricomycotina</taxon>
        <taxon>Agaricomycetes</taxon>
        <taxon>Agaricomycetidae</taxon>
        <taxon>Agaricales</taxon>
        <taxon>Agaricineae</taxon>
        <taxon>Galeropsidaceae</taxon>
        <taxon>Panaeolus</taxon>
    </lineage>
</organism>